<keyword evidence="2" id="KW-0812">Transmembrane</keyword>
<reference evidence="3" key="1">
    <citation type="submission" date="2019-09" db="EMBL/GenBank/DDBJ databases">
        <title>Draft genome sequences of 48 bacterial type strains from the CCUG.</title>
        <authorList>
            <person name="Tunovic T."/>
            <person name="Pineiro-Iglesias B."/>
            <person name="Unosson C."/>
            <person name="Inganas E."/>
            <person name="Ohlen M."/>
            <person name="Cardew S."/>
            <person name="Jensie-Markopoulos S."/>
            <person name="Salva-Serra F."/>
            <person name="Jaen-Luchoro D."/>
            <person name="Karlsson R."/>
            <person name="Svensson-Stadler L."/>
            <person name="Chun J."/>
            <person name="Moore E."/>
        </authorList>
    </citation>
    <scope>NUCLEOTIDE SEQUENCE</scope>
    <source>
        <strain evidence="3">CCUG 50899</strain>
    </source>
</reference>
<evidence type="ECO:0000256" key="1">
    <source>
        <dbReference type="SAM" id="MobiDB-lite"/>
    </source>
</evidence>
<accession>A0A643EU49</accession>
<organism evidence="3">
    <name type="scientific">Brucella pituitosa</name>
    <dbReference type="NCBI Taxonomy" id="571256"/>
    <lineage>
        <taxon>Bacteria</taxon>
        <taxon>Pseudomonadati</taxon>
        <taxon>Pseudomonadota</taxon>
        <taxon>Alphaproteobacteria</taxon>
        <taxon>Hyphomicrobiales</taxon>
        <taxon>Brucellaceae</taxon>
        <taxon>Brucella/Ochrobactrum group</taxon>
        <taxon>Brucella</taxon>
    </lineage>
</organism>
<feature type="transmembrane region" description="Helical" evidence="2">
    <location>
        <begin position="56"/>
        <end position="75"/>
    </location>
</feature>
<feature type="transmembrane region" description="Helical" evidence="2">
    <location>
        <begin position="29"/>
        <end position="50"/>
    </location>
</feature>
<feature type="transmembrane region" description="Helical" evidence="2">
    <location>
        <begin position="96"/>
        <end position="117"/>
    </location>
</feature>
<protein>
    <submittedName>
        <fullName evidence="3">DUF454 family protein</fullName>
    </submittedName>
</protein>
<evidence type="ECO:0000256" key="2">
    <source>
        <dbReference type="SAM" id="Phobius"/>
    </source>
</evidence>
<sequence>MTVSDVASESGRATPSSRQSIYPDERQRAGYLALGLLLIAAALVGCQVRLMPSALFVFGALLCFVQLSSKALCWLETNRITRRLIGAWRRLNAWPRLYRVYLLAVFAVVCLATLMFVPRALCLEFAINGIFCAGLLLFVGPQRRQLKHVSE</sequence>
<dbReference type="EMBL" id="VZPE01000012">
    <property type="protein sequence ID" value="KAB0566864.1"/>
    <property type="molecule type" value="Genomic_DNA"/>
</dbReference>
<evidence type="ECO:0000313" key="3">
    <source>
        <dbReference type="EMBL" id="KAB0566864.1"/>
    </source>
</evidence>
<dbReference type="AlphaFoldDB" id="A0A643EU49"/>
<feature type="transmembrane region" description="Helical" evidence="2">
    <location>
        <begin position="123"/>
        <end position="140"/>
    </location>
</feature>
<keyword evidence="2" id="KW-0472">Membrane</keyword>
<dbReference type="RefSeq" id="WP_111787479.1">
    <property type="nucleotide sequence ID" value="NZ_JBHEEN010000014.1"/>
</dbReference>
<keyword evidence="2" id="KW-1133">Transmembrane helix</keyword>
<name>A0A643EU49_9HYPH</name>
<proteinExistence type="predicted"/>
<dbReference type="InterPro" id="IPR007401">
    <property type="entry name" value="DUF454"/>
</dbReference>
<dbReference type="Pfam" id="PF04304">
    <property type="entry name" value="DUF454"/>
    <property type="match status" value="1"/>
</dbReference>
<gene>
    <name evidence="3" type="ORF">F7Q93_21235</name>
</gene>
<comment type="caution">
    <text evidence="3">The sequence shown here is derived from an EMBL/GenBank/DDBJ whole genome shotgun (WGS) entry which is preliminary data.</text>
</comment>
<feature type="region of interest" description="Disordered" evidence="1">
    <location>
        <begin position="1"/>
        <end position="20"/>
    </location>
</feature>